<gene>
    <name evidence="1" type="ORF">GCM10015535_30410</name>
</gene>
<proteinExistence type="predicted"/>
<organism evidence="1 2">
    <name type="scientific">Streptomyces gelaticus</name>
    <dbReference type="NCBI Taxonomy" id="285446"/>
    <lineage>
        <taxon>Bacteria</taxon>
        <taxon>Bacillati</taxon>
        <taxon>Actinomycetota</taxon>
        <taxon>Actinomycetes</taxon>
        <taxon>Kitasatosporales</taxon>
        <taxon>Streptomycetaceae</taxon>
        <taxon>Streptomyces</taxon>
    </lineage>
</organism>
<protein>
    <submittedName>
        <fullName evidence="1">Uncharacterized protein</fullName>
    </submittedName>
</protein>
<keyword evidence="2" id="KW-1185">Reference proteome</keyword>
<evidence type="ECO:0000313" key="1">
    <source>
        <dbReference type="EMBL" id="GGV84759.1"/>
    </source>
</evidence>
<reference evidence="2" key="1">
    <citation type="journal article" date="2019" name="Int. J. Syst. Evol. Microbiol.">
        <title>The Global Catalogue of Microorganisms (GCM) 10K type strain sequencing project: providing services to taxonomists for standard genome sequencing and annotation.</title>
        <authorList>
            <consortium name="The Broad Institute Genomics Platform"/>
            <consortium name="The Broad Institute Genome Sequencing Center for Infectious Disease"/>
            <person name="Wu L."/>
            <person name="Ma J."/>
        </authorList>
    </citation>
    <scope>NUCLEOTIDE SEQUENCE [LARGE SCALE GENOMIC DNA]</scope>
    <source>
        <strain evidence="2">JCM 4376</strain>
    </source>
</reference>
<sequence>MSLLDLIAAADERGLAASAVACLDRCLPQPPDGADPDPLRPLWAACADPGLWPDRLAEVRAALDAVADARGAAPRVRELLGEAPAGRAAPGLREWADACSLLALAVHLGAEAGPAADAETVRRCREAGPDGAGPLPAGELRRQSRILELLAETADASSAGAGLRQVLDASAEGQRVLRAAISRQARGRG</sequence>
<dbReference type="RefSeq" id="WP_189544245.1">
    <property type="nucleotide sequence ID" value="NZ_BMTF01000008.1"/>
</dbReference>
<dbReference type="Proteomes" id="UP000660675">
    <property type="component" value="Unassembled WGS sequence"/>
</dbReference>
<name>A0ABQ2VY66_9ACTN</name>
<comment type="caution">
    <text evidence="1">The sequence shown here is derived from an EMBL/GenBank/DDBJ whole genome shotgun (WGS) entry which is preliminary data.</text>
</comment>
<evidence type="ECO:0000313" key="2">
    <source>
        <dbReference type="Proteomes" id="UP000660675"/>
    </source>
</evidence>
<dbReference type="EMBL" id="BMTF01000008">
    <property type="protein sequence ID" value="GGV84759.1"/>
    <property type="molecule type" value="Genomic_DNA"/>
</dbReference>
<accession>A0ABQ2VY66</accession>